<sequence>MALALAALVSPTPATATETAAALAPAEDAAARLHALFEADWQRQLQDNPLMASYLGDKRYNDRLPDLSPEAFARREAALRESLATLGRIDRARLSPADQLNYDLYQRELRVDLDALAFPSQRLAVDQRGGVHLLAVQMAPALRFESAKDYADWIARLRGFDAFVDQTIALMREGMASGWVAPKAVMQRVPAQIAAQRVALPEQSSFYKPFLAMADGVPAAERARLQAEGRAAVADVVLPALARFEAFFNDQYLPACADSVATGDLPDGRAFYDHLARRYTTTAMSADEIHAIGLSEVARIRGEMESLRGEVGFEGDLAAFFEHLRTDPRFFHDDPQALLAEYRAISRRMDPELVKVFGKLPRTPYGVIPIPDAIAPDTTTAYYQRPSADGLRAGYYYVNLYKPESRPRWEMMALSLHEAVPGHHLQIALAQEMPGQPMFRRQGGFTAFIEGWGLYAERLGYDMGLYDDPYDRMGQLAYDMWRAVRLVVDTGLHAKGWSRQQAIDYFADNAPKARLDIENEVDRYITTPGQALAYKVGQLRISALRARAEQRLGERFDIRAFHDALLAEGALPLDVLEQRMDAWIEAQAR</sequence>
<reference evidence="2 3" key="1">
    <citation type="submission" date="2018-03" db="EMBL/GenBank/DDBJ databases">
        <title>Arenimonas caeni sp. nov., isolated from activated sludge.</title>
        <authorList>
            <person name="Liu H."/>
        </authorList>
    </citation>
    <scope>NUCLEOTIDE SEQUENCE [LARGE SCALE GENOMIC DNA]</scope>
    <source>
        <strain evidence="3">z29</strain>
    </source>
</reference>
<dbReference type="PANTHER" id="PTHR33361:SF16">
    <property type="entry name" value="DUF885 DOMAIN-CONTAINING PROTEIN"/>
    <property type="match status" value="1"/>
</dbReference>
<keyword evidence="3" id="KW-1185">Reference proteome</keyword>
<proteinExistence type="predicted"/>
<dbReference type="InterPro" id="IPR010281">
    <property type="entry name" value="DUF885"/>
</dbReference>
<protein>
    <submittedName>
        <fullName evidence="2">DUF885 domain-containing protein</fullName>
    </submittedName>
</protein>
<gene>
    <name evidence="2" type="ORF">C6N40_10070</name>
</gene>
<keyword evidence="1" id="KW-0732">Signal</keyword>
<dbReference type="Pfam" id="PF05960">
    <property type="entry name" value="DUF885"/>
    <property type="match status" value="1"/>
</dbReference>
<evidence type="ECO:0000256" key="1">
    <source>
        <dbReference type="SAM" id="SignalP"/>
    </source>
</evidence>
<dbReference type="EMBL" id="PVLF01000015">
    <property type="protein sequence ID" value="PRH81973.1"/>
    <property type="molecule type" value="Genomic_DNA"/>
</dbReference>
<evidence type="ECO:0000313" key="3">
    <source>
        <dbReference type="Proteomes" id="UP000241736"/>
    </source>
</evidence>
<dbReference type="PANTHER" id="PTHR33361">
    <property type="entry name" value="GLR0591 PROTEIN"/>
    <property type="match status" value="1"/>
</dbReference>
<feature type="signal peptide" evidence="1">
    <location>
        <begin position="1"/>
        <end position="16"/>
    </location>
</feature>
<comment type="caution">
    <text evidence="2">The sequence shown here is derived from an EMBL/GenBank/DDBJ whole genome shotgun (WGS) entry which is preliminary data.</text>
</comment>
<organism evidence="2 3">
    <name type="scientific">Arenimonas caeni</name>
    <dbReference type="NCBI Taxonomy" id="2058085"/>
    <lineage>
        <taxon>Bacteria</taxon>
        <taxon>Pseudomonadati</taxon>
        <taxon>Pseudomonadota</taxon>
        <taxon>Gammaproteobacteria</taxon>
        <taxon>Lysobacterales</taxon>
        <taxon>Lysobacteraceae</taxon>
        <taxon>Arenimonas</taxon>
    </lineage>
</organism>
<dbReference type="Proteomes" id="UP000241736">
    <property type="component" value="Unassembled WGS sequence"/>
</dbReference>
<evidence type="ECO:0000313" key="2">
    <source>
        <dbReference type="EMBL" id="PRH81973.1"/>
    </source>
</evidence>
<name>A0A2P6M7L1_9GAMM</name>
<feature type="chain" id="PRO_5015187673" evidence="1">
    <location>
        <begin position="17"/>
        <end position="589"/>
    </location>
</feature>
<dbReference type="AlphaFoldDB" id="A0A2P6M7L1"/>
<dbReference type="OrthoDB" id="9769898at2"/>
<accession>A0A2P6M7L1</accession>